<reference evidence="1 2" key="1">
    <citation type="submission" date="2019-10" db="EMBL/GenBank/DDBJ databases">
        <title>Cognatihalovulum marinum gen. nov. sp. nov., a new member of the family Rhodobacteraceae isolated from deep seawater of the Northwest Indian Ocean.</title>
        <authorList>
            <person name="Ruan C."/>
            <person name="Wang J."/>
            <person name="Zheng X."/>
            <person name="Song L."/>
            <person name="Zhu Y."/>
            <person name="Huang Y."/>
            <person name="Lu Z."/>
            <person name="Du W."/>
            <person name="Huang L."/>
            <person name="Dai X."/>
        </authorList>
    </citation>
    <scope>NUCLEOTIDE SEQUENCE [LARGE SCALE GENOMIC DNA]</scope>
    <source>
        <strain evidence="1 2">2CG4</strain>
    </source>
</reference>
<dbReference type="Proteomes" id="UP000474957">
    <property type="component" value="Unassembled WGS sequence"/>
</dbReference>
<dbReference type="EMBL" id="WIND01000020">
    <property type="protein sequence ID" value="MSU91479.1"/>
    <property type="molecule type" value="Genomic_DNA"/>
</dbReference>
<dbReference type="AlphaFoldDB" id="A0A6L5Z592"/>
<dbReference type="Gene3D" id="1.10.490.110">
    <property type="entry name" value="Uncharacterized conserved protein DUF2267"/>
    <property type="match status" value="1"/>
</dbReference>
<organism evidence="1 2">
    <name type="scientific">Halovulum marinum</name>
    <dbReference type="NCBI Taxonomy" id="2662447"/>
    <lineage>
        <taxon>Bacteria</taxon>
        <taxon>Pseudomonadati</taxon>
        <taxon>Pseudomonadota</taxon>
        <taxon>Alphaproteobacteria</taxon>
        <taxon>Rhodobacterales</taxon>
        <taxon>Paracoccaceae</taxon>
        <taxon>Halovulum</taxon>
    </lineage>
</organism>
<comment type="caution">
    <text evidence="1">The sequence shown here is derived from an EMBL/GenBank/DDBJ whole genome shotgun (WGS) entry which is preliminary data.</text>
</comment>
<gene>
    <name evidence="1" type="ORF">GE300_18020</name>
</gene>
<dbReference type="RefSeq" id="WP_154448681.1">
    <property type="nucleotide sequence ID" value="NZ_WIND01000020.1"/>
</dbReference>
<accession>A0A6L5Z592</accession>
<dbReference type="InterPro" id="IPR038282">
    <property type="entry name" value="DUF2267_sf"/>
</dbReference>
<dbReference type="InterPro" id="IPR018727">
    <property type="entry name" value="DUF2267"/>
</dbReference>
<evidence type="ECO:0000313" key="2">
    <source>
        <dbReference type="Proteomes" id="UP000474957"/>
    </source>
</evidence>
<name>A0A6L5Z592_9RHOB</name>
<dbReference type="Pfam" id="PF10025">
    <property type="entry name" value="DUF2267"/>
    <property type="match status" value="1"/>
</dbReference>
<proteinExistence type="predicted"/>
<protein>
    <submittedName>
        <fullName evidence="1">DUF2267 domain-containing protein</fullName>
    </submittedName>
</protein>
<evidence type="ECO:0000313" key="1">
    <source>
        <dbReference type="EMBL" id="MSU91479.1"/>
    </source>
</evidence>
<sequence>MHTTGVSTLDHAPQVVAEWLNELCRDMDWAADKGRAYLLLRSTLHAVRDFLTVEEAVNLSSQLPVLVRGFYFEGWTPARTPVHPRSKQDFLDRVAANFSKVPLDNVEEAVVAVFDLLRRKVSAGEIDQVAHSMRKPLRELWE</sequence>
<keyword evidence="2" id="KW-1185">Reference proteome</keyword>